<name>R0B9S5_9FIRM</name>
<proteinExistence type="predicted"/>
<accession>R0B9S5</accession>
<gene>
    <name evidence="3" type="ORF">HMPREF1097_01140</name>
</gene>
<organism evidence="3 4">
    <name type="scientific">Enterocloster bolteae 90B8</name>
    <dbReference type="NCBI Taxonomy" id="997897"/>
    <lineage>
        <taxon>Bacteria</taxon>
        <taxon>Bacillati</taxon>
        <taxon>Bacillota</taxon>
        <taxon>Clostridia</taxon>
        <taxon>Lachnospirales</taxon>
        <taxon>Lachnospiraceae</taxon>
        <taxon>Enterocloster</taxon>
    </lineage>
</organism>
<dbReference type="SMART" id="SM00487">
    <property type="entry name" value="DEXDc"/>
    <property type="match status" value="1"/>
</dbReference>
<evidence type="ECO:0000313" key="4">
    <source>
        <dbReference type="Proteomes" id="UP000013041"/>
    </source>
</evidence>
<dbReference type="AlphaFoldDB" id="R0B9S5"/>
<reference evidence="3 4" key="1">
    <citation type="submission" date="2013-01" db="EMBL/GenBank/DDBJ databases">
        <title>The Genome Sequence of Clostridium bolteae 90B8.</title>
        <authorList>
            <consortium name="The Broad Institute Genome Sequencing Platform"/>
            <person name="Earl A."/>
            <person name="Ward D."/>
            <person name="Feldgarden M."/>
            <person name="Gevers D."/>
            <person name="Courvalin P."/>
            <person name="Lambert T."/>
            <person name="Walker B."/>
            <person name="Young S.K."/>
            <person name="Zeng Q."/>
            <person name="Gargeya S."/>
            <person name="Fitzgerald M."/>
            <person name="Haas B."/>
            <person name="Abouelleil A."/>
            <person name="Alvarado L."/>
            <person name="Arachchi H.M."/>
            <person name="Berlin A.M."/>
            <person name="Chapman S.B."/>
            <person name="Dewar J."/>
            <person name="Goldberg J."/>
            <person name="Griggs A."/>
            <person name="Gujja S."/>
            <person name="Hansen M."/>
            <person name="Howarth C."/>
            <person name="Imamovic A."/>
            <person name="Larimer J."/>
            <person name="McCowan C."/>
            <person name="Murphy C."/>
            <person name="Neiman D."/>
            <person name="Pearson M."/>
            <person name="Priest M."/>
            <person name="Roberts A."/>
            <person name="Saif S."/>
            <person name="Shea T."/>
            <person name="Sisk P."/>
            <person name="Sykes S."/>
            <person name="Wortman J."/>
            <person name="Nusbaum C."/>
            <person name="Birren B."/>
        </authorList>
    </citation>
    <scope>NUCLEOTIDE SEQUENCE [LARGE SCALE GENOMIC DNA]</scope>
    <source>
        <strain evidence="3 4">90B8</strain>
    </source>
</reference>
<dbReference type="GO" id="GO:0016787">
    <property type="term" value="F:hydrolase activity"/>
    <property type="evidence" value="ECO:0007669"/>
    <property type="project" value="InterPro"/>
</dbReference>
<evidence type="ECO:0000313" key="3">
    <source>
        <dbReference type="EMBL" id="ENZ41764.1"/>
    </source>
</evidence>
<dbReference type="PANTHER" id="PTHR47396">
    <property type="entry name" value="TYPE I RESTRICTION ENZYME ECOKI R PROTEIN"/>
    <property type="match status" value="1"/>
</dbReference>
<dbReference type="GO" id="GO:0005524">
    <property type="term" value="F:ATP binding"/>
    <property type="evidence" value="ECO:0007669"/>
    <property type="project" value="InterPro"/>
</dbReference>
<dbReference type="PROSITE" id="PS51192">
    <property type="entry name" value="HELICASE_ATP_BIND_1"/>
    <property type="match status" value="1"/>
</dbReference>
<dbReference type="EMBL" id="AGYG01000009">
    <property type="protein sequence ID" value="ENZ41764.1"/>
    <property type="molecule type" value="Genomic_DNA"/>
</dbReference>
<dbReference type="GO" id="GO:0003677">
    <property type="term" value="F:DNA binding"/>
    <property type="evidence" value="ECO:0007669"/>
    <property type="project" value="InterPro"/>
</dbReference>
<dbReference type="PANTHER" id="PTHR47396:SF1">
    <property type="entry name" value="ATP-DEPENDENT HELICASE IRC3-RELATED"/>
    <property type="match status" value="1"/>
</dbReference>
<dbReference type="CDD" id="cd18785">
    <property type="entry name" value="SF2_C"/>
    <property type="match status" value="1"/>
</dbReference>
<dbReference type="InterPro" id="IPR050742">
    <property type="entry name" value="Helicase_Restrict-Modif_Enz"/>
</dbReference>
<dbReference type="InterPro" id="IPR006935">
    <property type="entry name" value="Helicase/UvrB_N"/>
</dbReference>
<dbReference type="Gene3D" id="3.40.50.300">
    <property type="entry name" value="P-loop containing nucleotide triphosphate hydrolases"/>
    <property type="match status" value="2"/>
</dbReference>
<dbReference type="PATRIC" id="fig|997897.5.peg.1217"/>
<protein>
    <recommendedName>
        <fullName evidence="5">Helicase</fullName>
    </recommendedName>
</protein>
<sequence length="960" mass="109356">MKHYFISHYKNLKYTKDCKKHRGLRNAQVGAIHAISSFFTLNKSKTAIVVMPTGSGKTAVLMMTPYVLLKKKVLVVTPSKMVRGQISEDFSLLNTLCKANVFQKTMAKPKVYEMEHKYTEEKFEKIMAADVIIATPTCALSLSVEKAIRESIDLVLIDEAHHSPATTWEQILVNLKHATHILFTATPFRLDKKEIKGEIIYNYPLSLAYSDGIFGEIQYIPIECKCGDNKDIKIAKMAEQVFLSDREKGLNHYLMIRTNSKLDALKLEQLYAENTELKLRRIDSSMSNSIVKKCIEELKNEKLDGIICVDMLGEGFDFPNLKIAAIHSPHKSLASTLQFIGRFARTNAFNIGTAKFIALNDEELEIENNRLYASDAVWQDMIIDMSESKSNKEEEDRRYFEGYKKNASQVGGGEEIPLQGIRPNCHARVYKVPKFNINGDFPEICRVSDRIYVNDKDNTVIGIGVDLGTPKWLIGNDKINKEYILYIVHYQKDTGLLFIYSQCKSEVQYELIAKSFSESCDKIPKHKMNRVLGRLKDFEIFNSGMLNRYSESGESYRISAGSDVSNAIDPSTGKLYSPGHVFCKANAEDKSITIGYSSGSKMWSSAYLTIPEYVSWCDNNGYKISNKDIQVKTNTNFDLLPMPEELRDYPDKIFFVDYNPDTYVLPPALMINGKKELYNTLIDYKLKIVKIKSDKIRISVETEDSEEIIDCDVQGRYKSLTNKITIKKGKENLRLDEYLCEYPLIYRTTDDVMIIGSEVYQGNPDAISFNLENIEVVDWDKYGTDVKVEVKNTAGTSIQDILEQVLTSDESYKYIIYDHTKGEIADFITAKETENDFIIELYHVKKMNAAKYNSSVDDIYEVAGQAVKSIVWLKTKSRLLSKMEERRKSGHCEFIRGRYDQFRKDLTGTGKQFVGNVVIVQPSLSKGMGLPDKIQEVLAASSYYIEKSGRVKKMRIMGSK</sequence>
<dbReference type="SUPFAM" id="SSF52540">
    <property type="entry name" value="P-loop containing nucleoside triphosphate hydrolases"/>
    <property type="match status" value="1"/>
</dbReference>
<feature type="domain" description="Helicase ATP-binding" evidence="1">
    <location>
        <begin position="38"/>
        <end position="205"/>
    </location>
</feature>
<dbReference type="PROSITE" id="PS51194">
    <property type="entry name" value="HELICASE_CTER"/>
    <property type="match status" value="1"/>
</dbReference>
<feature type="domain" description="Helicase C-terminal" evidence="2">
    <location>
        <begin position="237"/>
        <end position="396"/>
    </location>
</feature>
<evidence type="ECO:0000259" key="1">
    <source>
        <dbReference type="PROSITE" id="PS51192"/>
    </source>
</evidence>
<dbReference type="SMART" id="SM00490">
    <property type="entry name" value="HELICc"/>
    <property type="match status" value="1"/>
</dbReference>
<dbReference type="InterPro" id="IPR014001">
    <property type="entry name" value="Helicase_ATP-bd"/>
</dbReference>
<dbReference type="RefSeq" id="WP_002571421.1">
    <property type="nucleotide sequence ID" value="NZ_KB851149.1"/>
</dbReference>
<dbReference type="Pfam" id="PF00271">
    <property type="entry name" value="Helicase_C"/>
    <property type="match status" value="1"/>
</dbReference>
<dbReference type="Proteomes" id="UP000013041">
    <property type="component" value="Unassembled WGS sequence"/>
</dbReference>
<dbReference type="InterPro" id="IPR027417">
    <property type="entry name" value="P-loop_NTPase"/>
</dbReference>
<evidence type="ECO:0000259" key="2">
    <source>
        <dbReference type="PROSITE" id="PS51194"/>
    </source>
</evidence>
<dbReference type="GO" id="GO:0005829">
    <property type="term" value="C:cytosol"/>
    <property type="evidence" value="ECO:0007669"/>
    <property type="project" value="TreeGrafter"/>
</dbReference>
<evidence type="ECO:0008006" key="5">
    <source>
        <dbReference type="Google" id="ProtNLM"/>
    </source>
</evidence>
<dbReference type="HOGENOM" id="CLU_011686_0_0_9"/>
<comment type="caution">
    <text evidence="3">The sequence shown here is derived from an EMBL/GenBank/DDBJ whole genome shotgun (WGS) entry which is preliminary data.</text>
</comment>
<dbReference type="Pfam" id="PF04851">
    <property type="entry name" value="ResIII"/>
    <property type="match status" value="1"/>
</dbReference>
<dbReference type="InterPro" id="IPR001650">
    <property type="entry name" value="Helicase_C-like"/>
</dbReference>